<accession>A0AAD7CSL5</accession>
<feature type="compositionally biased region" description="Basic and acidic residues" evidence="1">
    <location>
        <begin position="84"/>
        <end position="98"/>
    </location>
</feature>
<comment type="caution">
    <text evidence="2">The sequence shown here is derived from an EMBL/GenBank/DDBJ whole genome shotgun (WGS) entry which is preliminary data.</text>
</comment>
<evidence type="ECO:0000313" key="2">
    <source>
        <dbReference type="EMBL" id="KAJ7661081.1"/>
    </source>
</evidence>
<evidence type="ECO:0000256" key="1">
    <source>
        <dbReference type="SAM" id="MobiDB-lite"/>
    </source>
</evidence>
<evidence type="ECO:0000313" key="3">
    <source>
        <dbReference type="Proteomes" id="UP001221757"/>
    </source>
</evidence>
<dbReference type="EMBL" id="JARKIE010000253">
    <property type="protein sequence ID" value="KAJ7661081.1"/>
    <property type="molecule type" value="Genomic_DNA"/>
</dbReference>
<gene>
    <name evidence="2" type="ORF">B0H17DRAFT_1094625</name>
</gene>
<feature type="region of interest" description="Disordered" evidence="1">
    <location>
        <begin position="141"/>
        <end position="179"/>
    </location>
</feature>
<sequence>MHHSKPQAVTLFSFNSLRTFCVFLLFLDRVFLAPTLTAADATRGVVLVAETGVRASGTRPRRRRGRMQERGGSAADGVEFDAAGGRDERLRGRTREEGVVAADQPEVEVRADAAGADPREGDRGHVGCPAGVQGERAGECARIWSSPSRRRRSRCAAGRARGGRGRPGSGAASRRCAAS</sequence>
<keyword evidence="3" id="KW-1185">Reference proteome</keyword>
<protein>
    <submittedName>
        <fullName evidence="2">Uncharacterized protein</fullName>
    </submittedName>
</protein>
<reference evidence="2" key="1">
    <citation type="submission" date="2023-03" db="EMBL/GenBank/DDBJ databases">
        <title>Massive genome expansion in bonnet fungi (Mycena s.s.) driven by repeated elements and novel gene families across ecological guilds.</title>
        <authorList>
            <consortium name="Lawrence Berkeley National Laboratory"/>
            <person name="Harder C.B."/>
            <person name="Miyauchi S."/>
            <person name="Viragh M."/>
            <person name="Kuo A."/>
            <person name="Thoen E."/>
            <person name="Andreopoulos B."/>
            <person name="Lu D."/>
            <person name="Skrede I."/>
            <person name="Drula E."/>
            <person name="Henrissat B."/>
            <person name="Morin E."/>
            <person name="Kohler A."/>
            <person name="Barry K."/>
            <person name="LaButti K."/>
            <person name="Morin E."/>
            <person name="Salamov A."/>
            <person name="Lipzen A."/>
            <person name="Mereny Z."/>
            <person name="Hegedus B."/>
            <person name="Baldrian P."/>
            <person name="Stursova M."/>
            <person name="Weitz H."/>
            <person name="Taylor A."/>
            <person name="Grigoriev I.V."/>
            <person name="Nagy L.G."/>
            <person name="Martin F."/>
            <person name="Kauserud H."/>
        </authorList>
    </citation>
    <scope>NUCLEOTIDE SEQUENCE</scope>
    <source>
        <strain evidence="2">CBHHK067</strain>
    </source>
</reference>
<dbReference type="Proteomes" id="UP001221757">
    <property type="component" value="Unassembled WGS sequence"/>
</dbReference>
<proteinExistence type="predicted"/>
<dbReference type="AlphaFoldDB" id="A0AAD7CSL5"/>
<name>A0AAD7CSL5_MYCRO</name>
<organism evidence="2 3">
    <name type="scientific">Mycena rosella</name>
    <name type="common">Pink bonnet</name>
    <name type="synonym">Agaricus rosellus</name>
    <dbReference type="NCBI Taxonomy" id="1033263"/>
    <lineage>
        <taxon>Eukaryota</taxon>
        <taxon>Fungi</taxon>
        <taxon>Dikarya</taxon>
        <taxon>Basidiomycota</taxon>
        <taxon>Agaricomycotina</taxon>
        <taxon>Agaricomycetes</taxon>
        <taxon>Agaricomycetidae</taxon>
        <taxon>Agaricales</taxon>
        <taxon>Marasmiineae</taxon>
        <taxon>Mycenaceae</taxon>
        <taxon>Mycena</taxon>
    </lineage>
</organism>
<feature type="region of interest" description="Disordered" evidence="1">
    <location>
        <begin position="55"/>
        <end position="108"/>
    </location>
</feature>
<feature type="compositionally biased region" description="Low complexity" evidence="1">
    <location>
        <begin position="169"/>
        <end position="179"/>
    </location>
</feature>